<organism evidence="2 3">
    <name type="scientific">Aspergillus coremiiformis</name>
    <dbReference type="NCBI Taxonomy" id="138285"/>
    <lineage>
        <taxon>Eukaryota</taxon>
        <taxon>Fungi</taxon>
        <taxon>Dikarya</taxon>
        <taxon>Ascomycota</taxon>
        <taxon>Pezizomycotina</taxon>
        <taxon>Eurotiomycetes</taxon>
        <taxon>Eurotiomycetidae</taxon>
        <taxon>Eurotiales</taxon>
        <taxon>Aspergillaceae</taxon>
        <taxon>Aspergillus</taxon>
        <taxon>Aspergillus subgen. Circumdati</taxon>
    </lineage>
</organism>
<evidence type="ECO:0000256" key="1">
    <source>
        <dbReference type="SAM" id="MobiDB-lite"/>
    </source>
</evidence>
<keyword evidence="3" id="KW-1185">Reference proteome</keyword>
<dbReference type="AlphaFoldDB" id="A0A5N6ZDK9"/>
<evidence type="ECO:0000313" key="3">
    <source>
        <dbReference type="Proteomes" id="UP000327118"/>
    </source>
</evidence>
<sequence>MTMISPAIEGENISPPTTPRALGTLSAPVSPESSKPRPTLFEMLHPLPKSEPEKYAIPTATVNPPTSAVPAGSRYYLGWHRQQRSVGAAPYVTMNPPAVSYQMVAGFPGHCICRDGYMPAPVAPAPHPYEYLESNRSAAASAGSSSAKLMYQVPYLVEGDRQFWVRENDGKFVRRTLKVIAEDLTTGHWANTCTGQPYFQCGPKQKIRYDPKDFNAVFEMSGLSRIEFHKRYQPF</sequence>
<dbReference type="OrthoDB" id="5194044at2759"/>
<proteinExistence type="predicted"/>
<protein>
    <submittedName>
        <fullName evidence="2">Uncharacterized protein</fullName>
    </submittedName>
</protein>
<accession>A0A5N6ZDK9</accession>
<feature type="region of interest" description="Disordered" evidence="1">
    <location>
        <begin position="1"/>
        <end position="36"/>
    </location>
</feature>
<dbReference type="EMBL" id="ML739047">
    <property type="protein sequence ID" value="KAE8355742.1"/>
    <property type="molecule type" value="Genomic_DNA"/>
</dbReference>
<name>A0A5N6ZDK9_9EURO</name>
<dbReference type="Proteomes" id="UP000327118">
    <property type="component" value="Unassembled WGS sequence"/>
</dbReference>
<reference evidence="3" key="1">
    <citation type="submission" date="2019-04" db="EMBL/GenBank/DDBJ databases">
        <title>Friends and foes A comparative genomics studyof 23 Aspergillus species from section Flavi.</title>
        <authorList>
            <consortium name="DOE Joint Genome Institute"/>
            <person name="Kjaerbolling I."/>
            <person name="Vesth T."/>
            <person name="Frisvad J.C."/>
            <person name="Nybo J.L."/>
            <person name="Theobald S."/>
            <person name="Kildgaard S."/>
            <person name="Isbrandt T."/>
            <person name="Kuo A."/>
            <person name="Sato A."/>
            <person name="Lyhne E.K."/>
            <person name="Kogle M.E."/>
            <person name="Wiebenga A."/>
            <person name="Kun R.S."/>
            <person name="Lubbers R.J."/>
            <person name="Makela M.R."/>
            <person name="Barry K."/>
            <person name="Chovatia M."/>
            <person name="Clum A."/>
            <person name="Daum C."/>
            <person name="Haridas S."/>
            <person name="He G."/>
            <person name="LaButti K."/>
            <person name="Lipzen A."/>
            <person name="Mondo S."/>
            <person name="Riley R."/>
            <person name="Salamov A."/>
            <person name="Simmons B.A."/>
            <person name="Magnuson J.K."/>
            <person name="Henrissat B."/>
            <person name="Mortensen U.H."/>
            <person name="Larsen T.O."/>
            <person name="Devries R.P."/>
            <person name="Grigoriev I.V."/>
            <person name="Machida M."/>
            <person name="Baker S.E."/>
            <person name="Andersen M.R."/>
        </authorList>
    </citation>
    <scope>NUCLEOTIDE SEQUENCE [LARGE SCALE GENOMIC DNA]</scope>
    <source>
        <strain evidence="3">CBS 553.77</strain>
    </source>
</reference>
<evidence type="ECO:0000313" key="2">
    <source>
        <dbReference type="EMBL" id="KAE8355742.1"/>
    </source>
</evidence>
<gene>
    <name evidence="2" type="ORF">BDV28DRAFT_128280</name>
</gene>